<name>A0A655AD96_MYCTX</name>
<dbReference type="Pfam" id="PF01329">
    <property type="entry name" value="Pterin_4a"/>
    <property type="match status" value="1"/>
</dbReference>
<dbReference type="PANTHER" id="PTHR12599:SF0">
    <property type="entry name" value="PTERIN-4-ALPHA-CARBINOLAMINE DEHYDRATASE"/>
    <property type="match status" value="1"/>
</dbReference>
<dbReference type="CDD" id="cd00488">
    <property type="entry name" value="PCD_DCoH"/>
    <property type="match status" value="1"/>
</dbReference>
<evidence type="ECO:0000256" key="3">
    <source>
        <dbReference type="ARBA" id="ARBA00013252"/>
    </source>
</evidence>
<proteinExistence type="inferred from homology"/>
<dbReference type="EMBL" id="CNGE01000314">
    <property type="protein sequence ID" value="CKS46809.1"/>
    <property type="molecule type" value="Genomic_DNA"/>
</dbReference>
<dbReference type="EC" id="4.2.1.96" evidence="3"/>
<dbReference type="SUPFAM" id="SSF55248">
    <property type="entry name" value="PCD-like"/>
    <property type="match status" value="1"/>
</dbReference>
<dbReference type="GO" id="GO:0008124">
    <property type="term" value="F:4-alpha-hydroxytetrahydrobiopterin dehydratase activity"/>
    <property type="evidence" value="ECO:0007669"/>
    <property type="project" value="UniProtKB-EC"/>
</dbReference>
<dbReference type="RefSeq" id="WP_049950930.1">
    <property type="nucleotide sequence ID" value="NZ_CNBZ01000042.1"/>
</dbReference>
<keyword evidence="5 6" id="KW-0456">Lyase</keyword>
<dbReference type="PANTHER" id="PTHR12599">
    <property type="entry name" value="PTERIN-4-ALPHA-CARBINOLAMINE DEHYDRATASE"/>
    <property type="match status" value="1"/>
</dbReference>
<evidence type="ECO:0000256" key="4">
    <source>
        <dbReference type="ARBA" id="ARBA00021735"/>
    </source>
</evidence>
<dbReference type="InterPro" id="IPR001533">
    <property type="entry name" value="Pterin_deHydtase"/>
</dbReference>
<sequence>MTPSFPRTGVSGHAGAVQCCGRLSALTDRELSERLTALPGWELVDGKLRHTFGFGSFDQSMKFVAKIAAIADKFNHHPDICVHNKRSVRLTCWTRQMHCLTRVDFDLAEAFSAVHDEQCSQQVAR</sequence>
<gene>
    <name evidence="6" type="primary">moaB3</name>
    <name evidence="6" type="ORF">ERS027646_01912</name>
</gene>
<reference evidence="6 7" key="1">
    <citation type="submission" date="2015-03" db="EMBL/GenBank/DDBJ databases">
        <authorList>
            <consortium name="Pathogen Informatics"/>
        </authorList>
    </citation>
    <scope>NUCLEOTIDE SEQUENCE [LARGE SCALE GENOMIC DNA]</scope>
    <source>
        <strain evidence="6 7">Bir 172</strain>
    </source>
</reference>
<dbReference type="Gene3D" id="3.30.1360.20">
    <property type="entry name" value="Transcriptional coactivator/pterin dehydratase"/>
    <property type="match status" value="1"/>
</dbReference>
<protein>
    <recommendedName>
        <fullName evidence="4">Putative pterin-4-alpha-carbinolamine dehydratase</fullName>
        <ecNumber evidence="3">4.2.1.96</ecNumber>
    </recommendedName>
</protein>
<comment type="catalytic activity">
    <reaction evidence="1">
        <text>(4aS,6R)-4a-hydroxy-L-erythro-5,6,7,8-tetrahydrobiopterin = (6R)-L-erythro-6,7-dihydrobiopterin + H2O</text>
        <dbReference type="Rhea" id="RHEA:11920"/>
        <dbReference type="ChEBI" id="CHEBI:15377"/>
        <dbReference type="ChEBI" id="CHEBI:15642"/>
        <dbReference type="ChEBI" id="CHEBI:43120"/>
        <dbReference type="EC" id="4.2.1.96"/>
    </reaction>
</comment>
<evidence type="ECO:0000313" key="7">
    <source>
        <dbReference type="Proteomes" id="UP000048948"/>
    </source>
</evidence>
<accession>A0A655AD96</accession>
<dbReference type="Proteomes" id="UP000048948">
    <property type="component" value="Unassembled WGS sequence"/>
</dbReference>
<evidence type="ECO:0000256" key="5">
    <source>
        <dbReference type="ARBA" id="ARBA00023239"/>
    </source>
</evidence>
<comment type="similarity">
    <text evidence="2">Belongs to the pterin-4-alpha-carbinolamine dehydratase family.</text>
</comment>
<organism evidence="6 7">
    <name type="scientific">Mycobacterium tuberculosis</name>
    <dbReference type="NCBI Taxonomy" id="1773"/>
    <lineage>
        <taxon>Bacteria</taxon>
        <taxon>Bacillati</taxon>
        <taxon>Actinomycetota</taxon>
        <taxon>Actinomycetes</taxon>
        <taxon>Mycobacteriales</taxon>
        <taxon>Mycobacteriaceae</taxon>
        <taxon>Mycobacterium</taxon>
        <taxon>Mycobacterium tuberculosis complex</taxon>
    </lineage>
</organism>
<evidence type="ECO:0000256" key="2">
    <source>
        <dbReference type="ARBA" id="ARBA00006472"/>
    </source>
</evidence>
<dbReference type="AlphaFoldDB" id="A0A655AD96"/>
<dbReference type="GO" id="GO:0006729">
    <property type="term" value="P:tetrahydrobiopterin biosynthetic process"/>
    <property type="evidence" value="ECO:0007669"/>
    <property type="project" value="InterPro"/>
</dbReference>
<evidence type="ECO:0000313" key="6">
    <source>
        <dbReference type="EMBL" id="CKS46809.1"/>
    </source>
</evidence>
<evidence type="ECO:0000256" key="1">
    <source>
        <dbReference type="ARBA" id="ARBA00001554"/>
    </source>
</evidence>
<dbReference type="InterPro" id="IPR036428">
    <property type="entry name" value="PCD_sf"/>
</dbReference>